<comment type="pathway">
    <text evidence="1">Cofactor biosynthesis; adenosylcobalamin biosynthesis.</text>
</comment>
<dbReference type="Gene3D" id="3.40.1010.10">
    <property type="entry name" value="Cobalt-precorrin-4 Transmethylase, Domain 1"/>
    <property type="match status" value="1"/>
</dbReference>
<organism evidence="9 10">
    <name type="scientific">Pyrobaculum calidifontis (strain DSM 21063 / JCM 11548 / VA1)</name>
    <dbReference type="NCBI Taxonomy" id="410359"/>
    <lineage>
        <taxon>Archaea</taxon>
        <taxon>Thermoproteota</taxon>
        <taxon>Thermoprotei</taxon>
        <taxon>Thermoproteales</taxon>
        <taxon>Thermoproteaceae</taxon>
        <taxon>Pyrobaculum</taxon>
    </lineage>
</organism>
<evidence type="ECO:0000256" key="7">
    <source>
        <dbReference type="PIRNR" id="PIRNR036427"/>
    </source>
</evidence>
<keyword evidence="3" id="KW-0169">Cobalamin biosynthesis</keyword>
<dbReference type="InterPro" id="IPR012382">
    <property type="entry name" value="CobI/CbiL"/>
</dbReference>
<dbReference type="eggNOG" id="arCOG00648">
    <property type="taxonomic scope" value="Archaea"/>
</dbReference>
<protein>
    <submittedName>
        <fullName evidence="9">Cobalt-factor II C20-methyltransferase</fullName>
        <ecNumber evidence="9">2.1.1.151</ecNumber>
    </submittedName>
</protein>
<dbReference type="GO" id="GO:0009236">
    <property type="term" value="P:cobalamin biosynthetic process"/>
    <property type="evidence" value="ECO:0007669"/>
    <property type="project" value="UniProtKB-UniRule"/>
</dbReference>
<dbReference type="STRING" id="410359.Pcal_1522"/>
<keyword evidence="6" id="KW-0949">S-adenosyl-L-methionine</keyword>
<evidence type="ECO:0000256" key="4">
    <source>
        <dbReference type="ARBA" id="ARBA00022603"/>
    </source>
</evidence>
<dbReference type="NCBIfam" id="NF004062">
    <property type="entry name" value="PRK05576.1-5"/>
    <property type="match status" value="1"/>
</dbReference>
<dbReference type="PIRSF" id="PIRSF036427">
    <property type="entry name" value="Precrrn-2_mtase"/>
    <property type="match status" value="1"/>
</dbReference>
<dbReference type="PROSITE" id="PS00839">
    <property type="entry name" value="SUMT_1"/>
    <property type="match status" value="1"/>
</dbReference>
<keyword evidence="4 9" id="KW-0489">Methyltransferase</keyword>
<name>A3MWC4_PYRCJ</name>
<sequence>MLRVIGLGPGDPELVTIKALKALQRADVVFVPKSTSSEASLARRIVERYAGGQVVELEFKMGASASEDYAKAAEAVKRYGGEKAYVVLGDPALYSTFAKLLPYVDEPVEYIPGVSAIVSCSLKVGRPLAVGDEAVAIVPATRPELVETALSLFDAVVVVKANKNLDLLNRLLSSYAGAAVRRCHMEGEAVGRAVGWTDYFTTVYLWRAR</sequence>
<dbReference type="OrthoDB" id="23546at2157"/>
<dbReference type="RefSeq" id="WP_011850199.1">
    <property type="nucleotide sequence ID" value="NC_009073.1"/>
</dbReference>
<dbReference type="InterPro" id="IPR035996">
    <property type="entry name" value="4pyrrol_Methylase_sf"/>
</dbReference>
<evidence type="ECO:0000313" key="9">
    <source>
        <dbReference type="EMBL" id="ABO08941.1"/>
    </source>
</evidence>
<reference evidence="9" key="1">
    <citation type="submission" date="2007-02" db="EMBL/GenBank/DDBJ databases">
        <title>Complete sequence of Pyrobaculum calidifontis JCM 11548.</title>
        <authorList>
            <consortium name="US DOE Joint Genome Institute"/>
            <person name="Copeland A."/>
            <person name="Lucas S."/>
            <person name="Lapidus A."/>
            <person name="Barry K."/>
            <person name="Glavina del Rio T."/>
            <person name="Dalin E."/>
            <person name="Tice H."/>
            <person name="Pitluck S."/>
            <person name="Chain P."/>
            <person name="Malfatti S."/>
            <person name="Shin M."/>
            <person name="Vergez L."/>
            <person name="Schmutz J."/>
            <person name="Larimer F."/>
            <person name="Land M."/>
            <person name="Hauser L."/>
            <person name="Kyrpides N."/>
            <person name="Mikhailova N."/>
            <person name="Cozen A.E."/>
            <person name="Fitz-Gibbon S.T."/>
            <person name="House C.H."/>
            <person name="Saltikov C."/>
            <person name="Lowe T.M."/>
            <person name="Richardson P."/>
        </authorList>
    </citation>
    <scope>NUCLEOTIDE SEQUENCE [LARGE SCALE GENOMIC DNA]</scope>
    <source>
        <strain evidence="9">JCM 11548</strain>
    </source>
</reference>
<dbReference type="InterPro" id="IPR000878">
    <property type="entry name" value="4pyrrol_Mease"/>
</dbReference>
<dbReference type="AlphaFoldDB" id="A3MWC4"/>
<dbReference type="EMBL" id="CP000561">
    <property type="protein sequence ID" value="ABO08941.1"/>
    <property type="molecule type" value="Genomic_DNA"/>
</dbReference>
<dbReference type="InterPro" id="IPR014777">
    <property type="entry name" value="4pyrrole_Mease_sub1"/>
</dbReference>
<dbReference type="GeneID" id="4910300"/>
<accession>A3MWC4</accession>
<proteinExistence type="inferred from homology"/>
<evidence type="ECO:0000313" key="10">
    <source>
        <dbReference type="Proteomes" id="UP000001431"/>
    </source>
</evidence>
<dbReference type="CDD" id="cd11645">
    <property type="entry name" value="Precorrin_2_C20_MT"/>
    <property type="match status" value="1"/>
</dbReference>
<dbReference type="GO" id="GO:0030788">
    <property type="term" value="F:precorrin-2 C20-methyltransferase activity"/>
    <property type="evidence" value="ECO:0007669"/>
    <property type="project" value="InterPro"/>
</dbReference>
<comment type="similarity">
    <text evidence="2 7">Belongs to the precorrin methyltransferase family.</text>
</comment>
<dbReference type="InterPro" id="IPR006364">
    <property type="entry name" value="CobI/CbiL/CobIJ_dom"/>
</dbReference>
<evidence type="ECO:0000256" key="3">
    <source>
        <dbReference type="ARBA" id="ARBA00022573"/>
    </source>
</evidence>
<keyword evidence="10" id="KW-1185">Reference proteome</keyword>
<dbReference type="GO" id="GO:0032259">
    <property type="term" value="P:methylation"/>
    <property type="evidence" value="ECO:0007669"/>
    <property type="project" value="UniProtKB-KW"/>
</dbReference>
<dbReference type="HOGENOM" id="CLU_076014_2_0_2"/>
<dbReference type="Proteomes" id="UP000001431">
    <property type="component" value="Chromosome"/>
</dbReference>
<evidence type="ECO:0000256" key="5">
    <source>
        <dbReference type="ARBA" id="ARBA00022679"/>
    </source>
</evidence>
<dbReference type="PANTHER" id="PTHR43467:SF2">
    <property type="entry name" value="COBALT-PRECORRIN-2 C(20)-METHYLTRANSFERASE"/>
    <property type="match status" value="1"/>
</dbReference>
<dbReference type="EC" id="2.1.1.151" evidence="9"/>
<evidence type="ECO:0000256" key="2">
    <source>
        <dbReference type="ARBA" id="ARBA00005879"/>
    </source>
</evidence>
<evidence type="ECO:0000259" key="8">
    <source>
        <dbReference type="Pfam" id="PF00590"/>
    </source>
</evidence>
<dbReference type="NCBIfam" id="TIGR01467">
    <property type="entry name" value="cobI_cbiL"/>
    <property type="match status" value="1"/>
</dbReference>
<keyword evidence="5 9" id="KW-0808">Transferase</keyword>
<dbReference type="UniPathway" id="UPA00148"/>
<gene>
    <name evidence="9" type="ordered locus">Pcal_1522</name>
</gene>
<evidence type="ECO:0000256" key="6">
    <source>
        <dbReference type="ARBA" id="ARBA00022691"/>
    </source>
</evidence>
<dbReference type="GO" id="GO:0043781">
    <property type="term" value="F:cobalt-factor II C20-methyltransferase activity"/>
    <property type="evidence" value="ECO:0007669"/>
    <property type="project" value="UniProtKB-EC"/>
</dbReference>
<dbReference type="PANTHER" id="PTHR43467">
    <property type="entry name" value="COBALT-PRECORRIN-2 C(20)-METHYLTRANSFERASE"/>
    <property type="match status" value="1"/>
</dbReference>
<dbReference type="Gene3D" id="3.30.950.10">
    <property type="entry name" value="Methyltransferase, Cobalt-precorrin-4 Transmethylase, Domain 2"/>
    <property type="match status" value="1"/>
</dbReference>
<dbReference type="KEGG" id="pcl:Pcal_1522"/>
<dbReference type="SUPFAM" id="SSF53790">
    <property type="entry name" value="Tetrapyrrole methylase"/>
    <property type="match status" value="1"/>
</dbReference>
<dbReference type="InterPro" id="IPR014776">
    <property type="entry name" value="4pyrrole_Mease_sub2"/>
</dbReference>
<dbReference type="Pfam" id="PF00590">
    <property type="entry name" value="TP_methylase"/>
    <property type="match status" value="1"/>
</dbReference>
<feature type="domain" description="Tetrapyrrole methylase" evidence="8">
    <location>
        <begin position="2"/>
        <end position="190"/>
    </location>
</feature>
<evidence type="ECO:0000256" key="1">
    <source>
        <dbReference type="ARBA" id="ARBA00004953"/>
    </source>
</evidence>
<dbReference type="InterPro" id="IPR003043">
    <property type="entry name" value="Uropor_MeTrfase_CS"/>
</dbReference>